<protein>
    <submittedName>
        <fullName evidence="1">Uncharacterized protein</fullName>
    </submittedName>
</protein>
<dbReference type="EMBL" id="BMXB01000012">
    <property type="protein sequence ID" value="GHA43562.1"/>
    <property type="molecule type" value="Genomic_DNA"/>
</dbReference>
<reference evidence="1" key="2">
    <citation type="submission" date="2020-09" db="EMBL/GenBank/DDBJ databases">
        <authorList>
            <person name="Sun Q."/>
            <person name="Kim S."/>
        </authorList>
    </citation>
    <scope>NUCLEOTIDE SEQUENCE</scope>
    <source>
        <strain evidence="1">KCTC 12719</strain>
    </source>
</reference>
<gene>
    <name evidence="1" type="ORF">GCM10007103_25900</name>
</gene>
<keyword evidence="2" id="KW-1185">Reference proteome</keyword>
<dbReference type="AlphaFoldDB" id="A0A918SHN9"/>
<accession>A0A918SHN9</accession>
<name>A0A918SHN9_9FLAO</name>
<organism evidence="1 2">
    <name type="scientific">Salinimicrobium marinum</name>
    <dbReference type="NCBI Taxonomy" id="680283"/>
    <lineage>
        <taxon>Bacteria</taxon>
        <taxon>Pseudomonadati</taxon>
        <taxon>Bacteroidota</taxon>
        <taxon>Flavobacteriia</taxon>
        <taxon>Flavobacteriales</taxon>
        <taxon>Flavobacteriaceae</taxon>
        <taxon>Salinimicrobium</taxon>
    </lineage>
</organism>
<dbReference type="RefSeq" id="WP_189605197.1">
    <property type="nucleotide sequence ID" value="NZ_BMXB01000012.1"/>
</dbReference>
<proteinExistence type="predicted"/>
<evidence type="ECO:0000313" key="2">
    <source>
        <dbReference type="Proteomes" id="UP000610456"/>
    </source>
</evidence>
<comment type="caution">
    <text evidence="1">The sequence shown here is derived from an EMBL/GenBank/DDBJ whole genome shotgun (WGS) entry which is preliminary data.</text>
</comment>
<dbReference type="Proteomes" id="UP000610456">
    <property type="component" value="Unassembled WGS sequence"/>
</dbReference>
<sequence length="87" mass="10431">MDGKDLIMNARKHKDFVYGIIEKLTELYSILETVEQKGKTFSILRKITELNIFLQDSEVEDYIYMNSDFDELWRFLEDKMSKLNITK</sequence>
<reference evidence="1" key="1">
    <citation type="journal article" date="2014" name="Int. J. Syst. Evol. Microbiol.">
        <title>Complete genome sequence of Corynebacterium casei LMG S-19264T (=DSM 44701T), isolated from a smear-ripened cheese.</title>
        <authorList>
            <consortium name="US DOE Joint Genome Institute (JGI-PGF)"/>
            <person name="Walter F."/>
            <person name="Albersmeier A."/>
            <person name="Kalinowski J."/>
            <person name="Ruckert C."/>
        </authorList>
    </citation>
    <scope>NUCLEOTIDE SEQUENCE</scope>
    <source>
        <strain evidence="1">KCTC 12719</strain>
    </source>
</reference>
<evidence type="ECO:0000313" key="1">
    <source>
        <dbReference type="EMBL" id="GHA43562.1"/>
    </source>
</evidence>